<name>A0A3A9YFN6_9ACTN</name>
<evidence type="ECO:0000313" key="2">
    <source>
        <dbReference type="EMBL" id="RKN35978.1"/>
    </source>
</evidence>
<sequence length="212" mass="22844">MSTMTTAPEMDDSNTPEDESMWAGEAPTYPEAPDNPHNHVYTWSPKLPDGSMLVIRSNTAAGLLSAAAEAAGVIGELISTWSKATGTAAAVPAPEFQALAQQFPQAGPFPQASQQPNQSFPNQPAWQTTGSAPGQFPQQAPQQQGGNRDPKPRPNWPQVYKLSVGDKNAFRQFRNDNKQFTAGKIYWAGGPEFWIHPDIAQMVNGFGPVVPA</sequence>
<feature type="compositionally biased region" description="Low complexity" evidence="1">
    <location>
        <begin position="106"/>
        <end position="125"/>
    </location>
</feature>
<reference evidence="2 3" key="1">
    <citation type="journal article" date="2014" name="Int. J. Syst. Evol. Microbiol.">
        <title>Streptomyces hoynatensis sp. nov., isolated from deep marine sediment.</title>
        <authorList>
            <person name="Veyisoglu A."/>
            <person name="Sahin N."/>
        </authorList>
    </citation>
    <scope>NUCLEOTIDE SEQUENCE [LARGE SCALE GENOMIC DNA]</scope>
    <source>
        <strain evidence="2 3">KCTC 29097</strain>
    </source>
</reference>
<comment type="caution">
    <text evidence="2">The sequence shown here is derived from an EMBL/GenBank/DDBJ whole genome shotgun (WGS) entry which is preliminary data.</text>
</comment>
<feature type="region of interest" description="Disordered" evidence="1">
    <location>
        <begin position="106"/>
        <end position="159"/>
    </location>
</feature>
<gene>
    <name evidence="2" type="ORF">D7294_30575</name>
</gene>
<organism evidence="2 3">
    <name type="scientific">Streptomyces hoynatensis</name>
    <dbReference type="NCBI Taxonomy" id="1141874"/>
    <lineage>
        <taxon>Bacteria</taxon>
        <taxon>Bacillati</taxon>
        <taxon>Actinomycetota</taxon>
        <taxon>Actinomycetes</taxon>
        <taxon>Kitasatosporales</taxon>
        <taxon>Streptomycetaceae</taxon>
        <taxon>Streptomyces</taxon>
    </lineage>
</organism>
<dbReference type="EMBL" id="RBAL01000034">
    <property type="protein sequence ID" value="RKN35978.1"/>
    <property type="molecule type" value="Genomic_DNA"/>
</dbReference>
<protein>
    <submittedName>
        <fullName evidence="2">Uncharacterized protein</fullName>
    </submittedName>
</protein>
<accession>A0A3A9YFN6</accession>
<evidence type="ECO:0000256" key="1">
    <source>
        <dbReference type="SAM" id="MobiDB-lite"/>
    </source>
</evidence>
<dbReference type="Proteomes" id="UP000272474">
    <property type="component" value="Unassembled WGS sequence"/>
</dbReference>
<dbReference type="AlphaFoldDB" id="A0A3A9YFN6"/>
<feature type="region of interest" description="Disordered" evidence="1">
    <location>
        <begin position="1"/>
        <end position="40"/>
    </location>
</feature>
<feature type="compositionally biased region" description="Low complexity" evidence="1">
    <location>
        <begin position="132"/>
        <end position="146"/>
    </location>
</feature>
<evidence type="ECO:0000313" key="3">
    <source>
        <dbReference type="Proteomes" id="UP000272474"/>
    </source>
</evidence>
<keyword evidence="3" id="KW-1185">Reference proteome</keyword>
<proteinExistence type="predicted"/>
<feature type="compositionally biased region" description="Acidic residues" evidence="1">
    <location>
        <begin position="9"/>
        <end position="20"/>
    </location>
</feature>